<reference evidence="1 2" key="1">
    <citation type="journal article" date="2014" name="PLoS Genet.">
        <title>Analysis of the Phlebiopsis gigantea genome, transcriptome and secretome provides insight into its pioneer colonization strategies of wood.</title>
        <authorList>
            <person name="Hori C."/>
            <person name="Ishida T."/>
            <person name="Igarashi K."/>
            <person name="Samejima M."/>
            <person name="Suzuki H."/>
            <person name="Master E."/>
            <person name="Ferreira P."/>
            <person name="Ruiz-Duenas F.J."/>
            <person name="Held B."/>
            <person name="Canessa P."/>
            <person name="Larrondo L.F."/>
            <person name="Schmoll M."/>
            <person name="Druzhinina I.S."/>
            <person name="Kubicek C.P."/>
            <person name="Gaskell J.A."/>
            <person name="Kersten P."/>
            <person name="St John F."/>
            <person name="Glasner J."/>
            <person name="Sabat G."/>
            <person name="Splinter BonDurant S."/>
            <person name="Syed K."/>
            <person name="Yadav J."/>
            <person name="Mgbeahuruike A.C."/>
            <person name="Kovalchuk A."/>
            <person name="Asiegbu F.O."/>
            <person name="Lackner G."/>
            <person name="Hoffmeister D."/>
            <person name="Rencoret J."/>
            <person name="Gutierrez A."/>
            <person name="Sun H."/>
            <person name="Lindquist E."/>
            <person name="Barry K."/>
            <person name="Riley R."/>
            <person name="Grigoriev I.V."/>
            <person name="Henrissat B."/>
            <person name="Kues U."/>
            <person name="Berka R.M."/>
            <person name="Martinez A.T."/>
            <person name="Covert S.F."/>
            <person name="Blanchette R.A."/>
            <person name="Cullen D."/>
        </authorList>
    </citation>
    <scope>NUCLEOTIDE SEQUENCE [LARGE SCALE GENOMIC DNA]</scope>
    <source>
        <strain evidence="1 2">11061_1 CR5-6</strain>
    </source>
</reference>
<dbReference type="STRING" id="745531.A0A0C3NTD3"/>
<dbReference type="HOGENOM" id="CLU_021164_0_2_1"/>
<dbReference type="Gene3D" id="3.80.10.10">
    <property type="entry name" value="Ribonuclease Inhibitor"/>
    <property type="match status" value="1"/>
</dbReference>
<evidence type="ECO:0000313" key="2">
    <source>
        <dbReference type="Proteomes" id="UP000053257"/>
    </source>
</evidence>
<proteinExistence type="predicted"/>
<dbReference type="InterPro" id="IPR032675">
    <property type="entry name" value="LRR_dom_sf"/>
</dbReference>
<name>A0A0C3NTD3_PHLG1</name>
<dbReference type="Proteomes" id="UP000053257">
    <property type="component" value="Unassembled WGS sequence"/>
</dbReference>
<dbReference type="SUPFAM" id="SSF52047">
    <property type="entry name" value="RNI-like"/>
    <property type="match status" value="1"/>
</dbReference>
<dbReference type="AlphaFoldDB" id="A0A0C3NTD3"/>
<keyword evidence="2" id="KW-1185">Reference proteome</keyword>
<dbReference type="EMBL" id="KN840479">
    <property type="protein sequence ID" value="KIP08499.1"/>
    <property type="molecule type" value="Genomic_DNA"/>
</dbReference>
<evidence type="ECO:0008006" key="3">
    <source>
        <dbReference type="Google" id="ProtNLM"/>
    </source>
</evidence>
<protein>
    <recommendedName>
        <fullName evidence="3">F-box domain-containing protein</fullName>
    </recommendedName>
</protein>
<gene>
    <name evidence="1" type="ORF">PHLGIDRAFT_379139</name>
</gene>
<evidence type="ECO:0000313" key="1">
    <source>
        <dbReference type="EMBL" id="KIP08499.1"/>
    </source>
</evidence>
<accession>A0A0C3NTD3</accession>
<sequence>MHPCFAMTDIQNIVFSMCADAQSRKSTLAALARTCSQFYGPAMDVLWYKIDGLGPLMHSMPSYLLCENIRPSGGAGFCEDIELHFAREPSQREWDAMFKHAHRVKDLSLGLSSPRWGKATAYSPTILPMILRQVQARLQGPSAAPIFPNLLILRCRWHPALDMLHNCMSRLVNWNMRSLRIYGSASQNSREFPSVNRFISTLTNSYPNVENFSVITGFAIQDVFARSSRELSDLAISLPRLRVFHSNIIVDKRALSHLCSMSNLTSLIVRIPEAHHIIPTVHTILHSLRTVNICAPDMDSCTTLLNTLRAPSLCTLDLQFSSPCTPSSVHRCFEAIQAYKSLRSLRLWADRIAWAYYQSCPCTVSPNTLRLLYELHELQSIRMEEHLKVDIHDEDALDMARAWPHMRRLVFTAFTGMDDEDDFPQLTAEALLHFTKYCPELRQLGLALDPSFDGMHTLEEPKLEHVGANLSVLEVHPPLAEVENPGEVAQFLHRVFPNLDSVRFGDTDLAMSHGWLLVSTALRSLSCGS</sequence>
<organism evidence="1 2">
    <name type="scientific">Phlebiopsis gigantea (strain 11061_1 CR5-6)</name>
    <name type="common">White-rot fungus</name>
    <name type="synonym">Peniophora gigantea</name>
    <dbReference type="NCBI Taxonomy" id="745531"/>
    <lineage>
        <taxon>Eukaryota</taxon>
        <taxon>Fungi</taxon>
        <taxon>Dikarya</taxon>
        <taxon>Basidiomycota</taxon>
        <taxon>Agaricomycotina</taxon>
        <taxon>Agaricomycetes</taxon>
        <taxon>Polyporales</taxon>
        <taxon>Phanerochaetaceae</taxon>
        <taxon>Phlebiopsis</taxon>
    </lineage>
</organism>
<dbReference type="OrthoDB" id="2754214at2759"/>